<dbReference type="Pfam" id="PF14759">
    <property type="entry name" value="Reductase_C"/>
    <property type="match status" value="1"/>
</dbReference>
<dbReference type="AlphaFoldDB" id="A0AAJ5X1V5"/>
<evidence type="ECO:0000256" key="1">
    <source>
        <dbReference type="ARBA" id="ARBA00001974"/>
    </source>
</evidence>
<keyword evidence="4" id="KW-0560">Oxidoreductase</keyword>
<dbReference type="SUPFAM" id="SSF55424">
    <property type="entry name" value="FAD/NAD-linked reductases, dimerisation (C-terminal) domain"/>
    <property type="match status" value="1"/>
</dbReference>
<comment type="cofactor">
    <cofactor evidence="1">
        <name>FAD</name>
        <dbReference type="ChEBI" id="CHEBI:57692"/>
    </cofactor>
</comment>
<evidence type="ECO:0000313" key="8">
    <source>
        <dbReference type="Proteomes" id="UP001213664"/>
    </source>
</evidence>
<organism evidence="7 8">
    <name type="scientific">Candidatus Brevundimonas colombiensis</name>
    <dbReference type="NCBI Taxonomy" id="3121376"/>
    <lineage>
        <taxon>Bacteria</taxon>
        <taxon>Pseudomonadati</taxon>
        <taxon>Pseudomonadota</taxon>
        <taxon>Alphaproteobacteria</taxon>
        <taxon>Caulobacterales</taxon>
        <taxon>Caulobacteraceae</taxon>
        <taxon>Brevundimonas</taxon>
    </lineage>
</organism>
<dbReference type="InterPro" id="IPR036188">
    <property type="entry name" value="FAD/NAD-bd_sf"/>
</dbReference>
<dbReference type="GO" id="GO:0016651">
    <property type="term" value="F:oxidoreductase activity, acting on NAD(P)H"/>
    <property type="evidence" value="ECO:0007669"/>
    <property type="project" value="TreeGrafter"/>
</dbReference>
<dbReference type="InterPro" id="IPR023753">
    <property type="entry name" value="FAD/NAD-binding_dom"/>
</dbReference>
<evidence type="ECO:0000313" key="7">
    <source>
        <dbReference type="EMBL" id="WEK41499.1"/>
    </source>
</evidence>
<dbReference type="PANTHER" id="PTHR43557">
    <property type="entry name" value="APOPTOSIS-INDUCING FACTOR 1"/>
    <property type="match status" value="1"/>
</dbReference>
<evidence type="ECO:0000259" key="5">
    <source>
        <dbReference type="Pfam" id="PF07992"/>
    </source>
</evidence>
<keyword evidence="3" id="KW-0274">FAD</keyword>
<feature type="domain" description="Reductase C-terminal" evidence="6">
    <location>
        <begin position="334"/>
        <end position="418"/>
    </location>
</feature>
<dbReference type="InterPro" id="IPR016156">
    <property type="entry name" value="FAD/NAD-linked_Rdtase_dimer_sf"/>
</dbReference>
<gene>
    <name evidence="7" type="ORF">P0Y50_07815</name>
</gene>
<name>A0AAJ5X1V5_9CAUL</name>
<dbReference type="InterPro" id="IPR050446">
    <property type="entry name" value="FAD-oxidoreductase/Apoptosis"/>
</dbReference>
<dbReference type="Gene3D" id="3.30.390.30">
    <property type="match status" value="1"/>
</dbReference>
<protein>
    <submittedName>
        <fullName evidence="7">FAD-dependent oxidoreductase</fullName>
    </submittedName>
</protein>
<evidence type="ECO:0000259" key="6">
    <source>
        <dbReference type="Pfam" id="PF14759"/>
    </source>
</evidence>
<dbReference type="PANTHER" id="PTHR43557:SF2">
    <property type="entry name" value="RIESKE DOMAIN-CONTAINING PROTEIN-RELATED"/>
    <property type="match status" value="1"/>
</dbReference>
<dbReference type="Proteomes" id="UP001213664">
    <property type="component" value="Chromosome"/>
</dbReference>
<accession>A0AAJ5X1V5</accession>
<feature type="domain" description="FAD/NAD(P)-binding" evidence="5">
    <location>
        <begin position="18"/>
        <end position="315"/>
    </location>
</feature>
<sequence>MIKQQLPRPLNGEEPHGVVIVGAGHGGAQTAIALRHAGFAGPITLIGDEPDQPYDRPSMSKDYLAGKKAFERTLLRSSAFWADRNIGLRLGERVVGVDAAEHCVTLGSGEAIAYDRLVWAAGAAPRRLPDVETLAGVHAIRGRMDVDAMLADLPDARRIVVVGGGYIGLEAAAVLRGFEKSVTVLEAADRVLARVAGPEISGFYEQQHRAKGVDVRTGVGVAGLSSQAGRVTSVDLASGESLVADLVIVGIGVIPAVAPLVEAGAQAGDGVEVDAYCQTSLPDIFAIGDCANHANNFARGARLRLESVQNAMEQANVVAKAIVGAPAPYDSLPWFWSNQYEFKLQTVGLSRGYDQIVVRGAPETASFSVVYLHDGKVVALDCVNAVKDYTQGRGLILSEIRPSIASLIDPSTPLKALLQV</sequence>
<dbReference type="Gene3D" id="3.50.50.60">
    <property type="entry name" value="FAD/NAD(P)-binding domain"/>
    <property type="match status" value="2"/>
</dbReference>
<dbReference type="InterPro" id="IPR028202">
    <property type="entry name" value="Reductase_C"/>
</dbReference>
<evidence type="ECO:0000256" key="3">
    <source>
        <dbReference type="ARBA" id="ARBA00022827"/>
    </source>
</evidence>
<keyword evidence="2" id="KW-0285">Flavoprotein</keyword>
<dbReference type="PRINTS" id="PR00368">
    <property type="entry name" value="FADPNR"/>
</dbReference>
<dbReference type="Pfam" id="PF07992">
    <property type="entry name" value="Pyr_redox_2"/>
    <property type="match status" value="1"/>
</dbReference>
<proteinExistence type="predicted"/>
<evidence type="ECO:0000256" key="4">
    <source>
        <dbReference type="ARBA" id="ARBA00023002"/>
    </source>
</evidence>
<dbReference type="SUPFAM" id="SSF51905">
    <property type="entry name" value="FAD/NAD(P)-binding domain"/>
    <property type="match status" value="1"/>
</dbReference>
<dbReference type="GO" id="GO:0005737">
    <property type="term" value="C:cytoplasm"/>
    <property type="evidence" value="ECO:0007669"/>
    <property type="project" value="TreeGrafter"/>
</dbReference>
<dbReference type="PRINTS" id="PR00411">
    <property type="entry name" value="PNDRDTASEI"/>
</dbReference>
<reference evidence="7" key="1">
    <citation type="submission" date="2023-03" db="EMBL/GenBank/DDBJ databases">
        <title>Andean soil-derived lignocellulolytic bacterial consortium as a source of novel taxa and putative plastic-active enzymes.</title>
        <authorList>
            <person name="Diaz-Garcia L."/>
            <person name="Chuvochina M."/>
            <person name="Feuerriegel G."/>
            <person name="Bunk B."/>
            <person name="Sproer C."/>
            <person name="Streit W.R."/>
            <person name="Rodriguez L.M."/>
            <person name="Overmann J."/>
            <person name="Jimenez D.J."/>
        </authorList>
    </citation>
    <scope>NUCLEOTIDE SEQUENCE</scope>
    <source>
        <strain evidence="7">MAG 833</strain>
    </source>
</reference>
<evidence type="ECO:0000256" key="2">
    <source>
        <dbReference type="ARBA" id="ARBA00022630"/>
    </source>
</evidence>
<dbReference type="EMBL" id="CP119326">
    <property type="protein sequence ID" value="WEK41499.1"/>
    <property type="molecule type" value="Genomic_DNA"/>
</dbReference>